<evidence type="ECO:0000313" key="2">
    <source>
        <dbReference type="Proteomes" id="UP001234202"/>
    </source>
</evidence>
<keyword evidence="2" id="KW-1185">Reference proteome</keyword>
<protein>
    <submittedName>
        <fullName evidence="1">Uncharacterized protein</fullName>
    </submittedName>
</protein>
<reference evidence="1" key="1">
    <citation type="submission" date="2023-04" db="EMBL/GenBank/DDBJ databases">
        <title>Draft Genome sequencing of Naganishia species isolated from polar environments using Oxford Nanopore Technology.</title>
        <authorList>
            <person name="Leo P."/>
            <person name="Venkateswaran K."/>
        </authorList>
    </citation>
    <scope>NUCLEOTIDE SEQUENCE</scope>
    <source>
        <strain evidence="1">DBVPG 5303</strain>
    </source>
</reference>
<accession>A0ACC2XSQ8</accession>
<comment type="caution">
    <text evidence="1">The sequence shown here is derived from an EMBL/GenBank/DDBJ whole genome shotgun (WGS) entry which is preliminary data.</text>
</comment>
<gene>
    <name evidence="1" type="ORF">QFC24_001228</name>
</gene>
<dbReference type="EMBL" id="JASBWV010000003">
    <property type="protein sequence ID" value="KAJ9126997.1"/>
    <property type="molecule type" value="Genomic_DNA"/>
</dbReference>
<evidence type="ECO:0000313" key="1">
    <source>
        <dbReference type="EMBL" id="KAJ9126997.1"/>
    </source>
</evidence>
<dbReference type="Proteomes" id="UP001234202">
    <property type="component" value="Unassembled WGS sequence"/>
</dbReference>
<organism evidence="1 2">
    <name type="scientific">Naganishia onofrii</name>
    <dbReference type="NCBI Taxonomy" id="1851511"/>
    <lineage>
        <taxon>Eukaryota</taxon>
        <taxon>Fungi</taxon>
        <taxon>Dikarya</taxon>
        <taxon>Basidiomycota</taxon>
        <taxon>Agaricomycotina</taxon>
        <taxon>Tremellomycetes</taxon>
        <taxon>Filobasidiales</taxon>
        <taxon>Filobasidiaceae</taxon>
        <taxon>Naganishia</taxon>
    </lineage>
</organism>
<sequence>MSLFLANAYLSEAQIAGVSPDERDVLLRSILRDLVKENGSRATSKERFWTSWDQEKLYAKAELGDWAVKQLDDTDATTDNEKMWLFLMGRAVMILTSRATYGFLGKMVDQLDGIRILKKVCLAGTALASQQTELATPLRNTINILTRFSPSTLRENVQSSSRLAEAAIKILDVTTKFVEKTLPPPPWKPGDATPSPLYDSEVLKSLDEVLPPALLAIVSLINSDLEVKKTIKQRVLPPDLFPHSERSAGSLPFEERPSVLGYLLRLSRSAMNHVTAGAAGELLWTLCDEDASSLTEEIGYGNAAGILFNKGMPIPPKREAKIEEIPEHNTASGVSAFDSSRNPITGLQQEEDSTQYSTADMTEEEKEQEAEKMMALFDRMARNPTMQLVENPMKEAVRSGKIEEFERVEREKEMDEIRKQEQEDQAEAEKEIANWKKRMGKST</sequence>
<name>A0ACC2XSQ8_9TREE</name>
<proteinExistence type="predicted"/>